<feature type="chain" id="PRO_5045805203" evidence="1">
    <location>
        <begin position="23"/>
        <end position="300"/>
    </location>
</feature>
<feature type="signal peptide" evidence="1">
    <location>
        <begin position="1"/>
        <end position="22"/>
    </location>
</feature>
<comment type="caution">
    <text evidence="2">The sequence shown here is derived from an EMBL/GenBank/DDBJ whole genome shotgun (WGS) entry which is preliminary data.</text>
</comment>
<sequence>MRLYGFPLLFVMLVCAMSTAGAQTSDRFYFYSFRTALASPEAREVLNPAVRLYWGAMPAPELGEQARRDTFSGTEKNSRVFIRSEPRDVCMRVFAKALHSFTVDAIARGYDAVVNIKGETAGAQGSSDVGFDCDAGYQITTVRLTAQLALTKSASDLAAEIERDPARWVPPKRTVPLSKNAIILSLQEILDSSDARQILGSIKTHVGLHHAPAYSERWGPEEYGDDARISEFGTEGACKKATLLALASMVSDVKEQGYNGIIKIQSYLDGQPAGKDTDLECEVDRKSASVNLKGTLVTVK</sequence>
<dbReference type="EMBL" id="JAYXHS010000001">
    <property type="protein sequence ID" value="MEC5385076.1"/>
    <property type="molecule type" value="Genomic_DNA"/>
</dbReference>
<protein>
    <submittedName>
        <fullName evidence="2">Uncharacterized protein</fullName>
    </submittedName>
</protein>
<name>A0ABU6K0U5_9RHOO</name>
<keyword evidence="3" id="KW-1185">Reference proteome</keyword>
<accession>A0ABU6K0U5</accession>
<evidence type="ECO:0000256" key="1">
    <source>
        <dbReference type="SAM" id="SignalP"/>
    </source>
</evidence>
<dbReference type="RefSeq" id="WP_327598040.1">
    <property type="nucleotide sequence ID" value="NZ_JAYXHS010000001.1"/>
</dbReference>
<dbReference type="Proteomes" id="UP001331561">
    <property type="component" value="Unassembled WGS sequence"/>
</dbReference>
<organism evidence="2 3">
    <name type="scientific">Uliginosibacterium silvisoli</name>
    <dbReference type="NCBI Taxonomy" id="3114758"/>
    <lineage>
        <taxon>Bacteria</taxon>
        <taxon>Pseudomonadati</taxon>
        <taxon>Pseudomonadota</taxon>
        <taxon>Betaproteobacteria</taxon>
        <taxon>Rhodocyclales</taxon>
        <taxon>Zoogloeaceae</taxon>
        <taxon>Uliginosibacterium</taxon>
    </lineage>
</organism>
<keyword evidence="1" id="KW-0732">Signal</keyword>
<evidence type="ECO:0000313" key="3">
    <source>
        <dbReference type="Proteomes" id="UP001331561"/>
    </source>
</evidence>
<evidence type="ECO:0000313" key="2">
    <source>
        <dbReference type="EMBL" id="MEC5385076.1"/>
    </source>
</evidence>
<reference evidence="2 3" key="1">
    <citation type="submission" date="2024-01" db="EMBL/GenBank/DDBJ databases">
        <title>Uliginosibacterium soil sp. nov.</title>
        <authorList>
            <person name="Lv Y."/>
        </authorList>
    </citation>
    <scope>NUCLEOTIDE SEQUENCE [LARGE SCALE GENOMIC DNA]</scope>
    <source>
        <strain evidence="2 3">H3</strain>
    </source>
</reference>
<proteinExistence type="predicted"/>
<gene>
    <name evidence="2" type="ORF">VVD49_05035</name>
</gene>